<evidence type="ECO:0000313" key="3">
    <source>
        <dbReference type="Proteomes" id="UP000005475"/>
    </source>
</evidence>
<feature type="region of interest" description="Disordered" evidence="1">
    <location>
        <begin position="1"/>
        <end position="35"/>
    </location>
</feature>
<reference evidence="3" key="2">
    <citation type="submission" date="2007-04" db="EMBL/GenBank/DDBJ databases">
        <title>Draft genome sequence of Bacteroides ovatus (ATCC 8483).</title>
        <authorList>
            <person name="Sudarsanam P."/>
            <person name="Ley R."/>
            <person name="Guruge J."/>
            <person name="Turnbaugh P.J."/>
            <person name="Mahowald M."/>
            <person name="Liep D."/>
            <person name="Gordon J."/>
        </authorList>
    </citation>
    <scope>NUCLEOTIDE SEQUENCE [LARGE SCALE GENOMIC DNA]</scope>
    <source>
        <strain evidence="3">ATCC 8483 / DSM 1896 / JCM 5824 / BCRC 10623 / CCUG 4943 / NCTC 11153</strain>
    </source>
</reference>
<reference evidence="2 3" key="1">
    <citation type="submission" date="2007-03" db="EMBL/GenBank/DDBJ databases">
        <authorList>
            <person name="Fulton L."/>
            <person name="Clifton S."/>
            <person name="Fulton B."/>
            <person name="Xu J."/>
            <person name="Minx P."/>
            <person name="Pepin K.H."/>
            <person name="Johnson M."/>
            <person name="Thiruvilangam P."/>
            <person name="Bhonagiri V."/>
            <person name="Nash W.E."/>
            <person name="Mardis E.R."/>
            <person name="Wilson R.K."/>
        </authorList>
    </citation>
    <scope>NUCLEOTIDE SEQUENCE [LARGE SCALE GENOMIC DNA]</scope>
    <source>
        <strain evidence="3">ATCC 8483 / DSM 1896 / JCM 5824 / BCRC 10623 / CCUG 4943 / NCTC 11153</strain>
    </source>
</reference>
<evidence type="ECO:0000256" key="1">
    <source>
        <dbReference type="SAM" id="MobiDB-lite"/>
    </source>
</evidence>
<proteinExistence type="predicted"/>
<comment type="caution">
    <text evidence="2">The sequence shown here is derived from an EMBL/GenBank/DDBJ whole genome shotgun (WGS) entry which is preliminary data.</text>
</comment>
<organism evidence="2 3">
    <name type="scientific">Bacteroides ovatus (strain ATCC 8483 / DSM 1896 / JCM 5824 / BCRC 10623 / CCUG 4943 / NCTC 11153)</name>
    <dbReference type="NCBI Taxonomy" id="411476"/>
    <lineage>
        <taxon>Bacteria</taxon>
        <taxon>Pseudomonadati</taxon>
        <taxon>Bacteroidota</taxon>
        <taxon>Bacteroidia</taxon>
        <taxon>Bacteroidales</taxon>
        <taxon>Bacteroidaceae</taxon>
        <taxon>Bacteroides</taxon>
    </lineage>
</organism>
<gene>
    <name evidence="2" type="ORF">BACOVA_05492</name>
</gene>
<name>A0AAN3A408_BACO1</name>
<protein>
    <submittedName>
        <fullName evidence="2">Uncharacterized protein</fullName>
    </submittedName>
</protein>
<evidence type="ECO:0000313" key="2">
    <source>
        <dbReference type="EMBL" id="EDO09629.1"/>
    </source>
</evidence>
<accession>A0AAN3A408</accession>
<sequence length="35" mass="3946">MVQTKDLFLTEEDLVPHRGTTLSSPRNKGFDNGEL</sequence>
<dbReference type="AlphaFoldDB" id="A0AAN3A408"/>
<dbReference type="EMBL" id="AAXF02000054">
    <property type="protein sequence ID" value="EDO09629.1"/>
    <property type="molecule type" value="Genomic_DNA"/>
</dbReference>
<dbReference type="Proteomes" id="UP000005475">
    <property type="component" value="Unassembled WGS sequence"/>
</dbReference>